<dbReference type="InterPro" id="IPR014729">
    <property type="entry name" value="Rossmann-like_a/b/a_fold"/>
</dbReference>
<keyword evidence="7" id="KW-0520">NAD</keyword>
<dbReference type="InterPro" id="IPR005248">
    <property type="entry name" value="NadD/NMNAT"/>
</dbReference>
<dbReference type="PANTHER" id="PTHR39321:SF3">
    <property type="entry name" value="PHOSPHOPANTETHEINE ADENYLYLTRANSFERASE"/>
    <property type="match status" value="1"/>
</dbReference>
<evidence type="ECO:0000256" key="2">
    <source>
        <dbReference type="ARBA" id="ARBA00022642"/>
    </source>
</evidence>
<name>A0A1W1CDT0_9ZZZZ</name>
<dbReference type="PANTHER" id="PTHR39321">
    <property type="entry name" value="NICOTINATE-NUCLEOTIDE ADENYLYLTRANSFERASE-RELATED"/>
    <property type="match status" value="1"/>
</dbReference>
<evidence type="ECO:0000256" key="7">
    <source>
        <dbReference type="ARBA" id="ARBA00023027"/>
    </source>
</evidence>
<dbReference type="EC" id="2.7.7.18" evidence="9"/>
<gene>
    <name evidence="9" type="ORF">MNB_SV-10-608</name>
</gene>
<dbReference type="CDD" id="cd02165">
    <property type="entry name" value="NMNAT"/>
    <property type="match status" value="1"/>
</dbReference>
<keyword evidence="3 9" id="KW-0808">Transferase</keyword>
<dbReference type="NCBIfam" id="TIGR00125">
    <property type="entry name" value="cyt_tran_rel"/>
    <property type="match status" value="1"/>
</dbReference>
<proteinExistence type="inferred from homology"/>
<reference evidence="9" key="1">
    <citation type="submission" date="2016-10" db="EMBL/GenBank/DDBJ databases">
        <authorList>
            <person name="de Groot N.N."/>
        </authorList>
    </citation>
    <scope>NUCLEOTIDE SEQUENCE</scope>
</reference>
<evidence type="ECO:0000256" key="5">
    <source>
        <dbReference type="ARBA" id="ARBA00022741"/>
    </source>
</evidence>
<keyword evidence="2" id="KW-0662">Pyridine nucleotide biosynthesis</keyword>
<evidence type="ECO:0000256" key="6">
    <source>
        <dbReference type="ARBA" id="ARBA00022840"/>
    </source>
</evidence>
<dbReference type="Gene3D" id="3.40.50.620">
    <property type="entry name" value="HUPs"/>
    <property type="match status" value="1"/>
</dbReference>
<dbReference type="UniPathway" id="UPA00253"/>
<dbReference type="HAMAP" id="MF_00244">
    <property type="entry name" value="NaMN_adenylyltr"/>
    <property type="match status" value="1"/>
</dbReference>
<protein>
    <submittedName>
        <fullName evidence="9">Nicotinate-nucleotide adenylyltransferase</fullName>
        <ecNumber evidence="9">2.7.7.18</ecNumber>
    </submittedName>
</protein>
<dbReference type="InterPro" id="IPR004821">
    <property type="entry name" value="Cyt_trans-like"/>
</dbReference>
<organism evidence="9">
    <name type="scientific">hydrothermal vent metagenome</name>
    <dbReference type="NCBI Taxonomy" id="652676"/>
    <lineage>
        <taxon>unclassified sequences</taxon>
        <taxon>metagenomes</taxon>
        <taxon>ecological metagenomes</taxon>
    </lineage>
</organism>
<sequence>MVNQSKPEVAIFGGSFDPPHRGHQEIVLKAVEHLDIDRLIIVPAYLNPFKSASLASAQKRLKWCHQLFDDIPKVTVDDYEIKQGKSIRTSQSVKYFNRIYKVKYLIIGSDNLSTLTQWHAFDWLNKTVTWVIATRENHFLDTDMLNSWKLLEIDFPVSSSAIREKRDLHYIDSKIRKSVQETINDNKKG</sequence>
<dbReference type="NCBIfam" id="TIGR00482">
    <property type="entry name" value="nicotinate (nicotinamide) nucleotide adenylyltransferase"/>
    <property type="match status" value="1"/>
</dbReference>
<dbReference type="Pfam" id="PF01467">
    <property type="entry name" value="CTP_transf_like"/>
    <property type="match status" value="1"/>
</dbReference>
<comment type="pathway">
    <text evidence="1">Cofactor biosynthesis; NAD(+) biosynthesis.</text>
</comment>
<dbReference type="GO" id="GO:0004515">
    <property type="term" value="F:nicotinate-nucleotide adenylyltransferase activity"/>
    <property type="evidence" value="ECO:0007669"/>
    <property type="project" value="UniProtKB-EC"/>
</dbReference>
<evidence type="ECO:0000256" key="4">
    <source>
        <dbReference type="ARBA" id="ARBA00022695"/>
    </source>
</evidence>
<dbReference type="SUPFAM" id="SSF52374">
    <property type="entry name" value="Nucleotidylyl transferase"/>
    <property type="match status" value="1"/>
</dbReference>
<evidence type="ECO:0000313" key="9">
    <source>
        <dbReference type="EMBL" id="SFV64020.1"/>
    </source>
</evidence>
<accession>A0A1W1CDT0</accession>
<keyword evidence="5" id="KW-0547">Nucleotide-binding</keyword>
<dbReference type="AlphaFoldDB" id="A0A1W1CDT0"/>
<evidence type="ECO:0000259" key="8">
    <source>
        <dbReference type="Pfam" id="PF01467"/>
    </source>
</evidence>
<keyword evidence="6" id="KW-0067">ATP-binding</keyword>
<keyword evidence="4 9" id="KW-0548">Nucleotidyltransferase</keyword>
<evidence type="ECO:0000256" key="1">
    <source>
        <dbReference type="ARBA" id="ARBA00004790"/>
    </source>
</evidence>
<dbReference type="GO" id="GO:0009435">
    <property type="term" value="P:NAD+ biosynthetic process"/>
    <property type="evidence" value="ECO:0007669"/>
    <property type="project" value="UniProtKB-UniPathway"/>
</dbReference>
<evidence type="ECO:0000256" key="3">
    <source>
        <dbReference type="ARBA" id="ARBA00022679"/>
    </source>
</evidence>
<dbReference type="EMBL" id="FPHL01000035">
    <property type="protein sequence ID" value="SFV64020.1"/>
    <property type="molecule type" value="Genomic_DNA"/>
</dbReference>
<feature type="domain" description="Cytidyltransferase-like" evidence="8">
    <location>
        <begin position="11"/>
        <end position="165"/>
    </location>
</feature>
<dbReference type="GO" id="GO:0005524">
    <property type="term" value="F:ATP binding"/>
    <property type="evidence" value="ECO:0007669"/>
    <property type="project" value="UniProtKB-KW"/>
</dbReference>